<dbReference type="Pfam" id="PF00842">
    <property type="entry name" value="Ala_racemase_C"/>
    <property type="match status" value="1"/>
</dbReference>
<dbReference type="FunFam" id="3.20.20.10:FF:000002">
    <property type="entry name" value="Alanine racemase"/>
    <property type="match status" value="1"/>
</dbReference>
<feature type="active site" description="Proton acceptor; specific for D-alanine" evidence="5">
    <location>
        <position position="40"/>
    </location>
</feature>
<feature type="binding site" evidence="5 7">
    <location>
        <position position="313"/>
    </location>
    <ligand>
        <name>substrate</name>
    </ligand>
</feature>
<dbReference type="InterPro" id="IPR009006">
    <property type="entry name" value="Ala_racemase/Decarboxylase_C"/>
</dbReference>
<proteinExistence type="inferred from homology"/>
<name>G8PAB3_PEDCP</name>
<dbReference type="HOGENOM" id="CLU_028393_2_1_9"/>
<dbReference type="AlphaFoldDB" id="G8PAB3"/>
<evidence type="ECO:0000313" key="10">
    <source>
        <dbReference type="Proteomes" id="UP000005444"/>
    </source>
</evidence>
<dbReference type="NCBIfam" id="TIGR00492">
    <property type="entry name" value="alr"/>
    <property type="match status" value="1"/>
</dbReference>
<dbReference type="GO" id="GO:0030170">
    <property type="term" value="F:pyridoxal phosphate binding"/>
    <property type="evidence" value="ECO:0007669"/>
    <property type="project" value="UniProtKB-UniRule"/>
</dbReference>
<evidence type="ECO:0000256" key="6">
    <source>
        <dbReference type="PIRSR" id="PIRSR600821-50"/>
    </source>
</evidence>
<dbReference type="SUPFAM" id="SSF50621">
    <property type="entry name" value="Alanine racemase C-terminal domain-like"/>
    <property type="match status" value="1"/>
</dbReference>
<evidence type="ECO:0000256" key="2">
    <source>
        <dbReference type="ARBA" id="ARBA00001933"/>
    </source>
</evidence>
<dbReference type="InterPro" id="IPR011079">
    <property type="entry name" value="Ala_racemase_C"/>
</dbReference>
<feature type="active site" description="Proton acceptor; specific for L-alanine" evidence="5">
    <location>
        <position position="266"/>
    </location>
</feature>
<dbReference type="PROSITE" id="PS00395">
    <property type="entry name" value="ALANINE_RACEMASE"/>
    <property type="match status" value="1"/>
</dbReference>
<dbReference type="Gene3D" id="3.20.20.10">
    <property type="entry name" value="Alanine racemase"/>
    <property type="match status" value="1"/>
</dbReference>
<keyword evidence="3 5" id="KW-0663">Pyridoxal phosphate</keyword>
<feature type="binding site" evidence="5 7">
    <location>
        <position position="137"/>
    </location>
    <ligand>
        <name>substrate</name>
    </ligand>
</feature>
<dbReference type="HAMAP" id="MF_01201">
    <property type="entry name" value="Ala_racemase"/>
    <property type="match status" value="1"/>
</dbReference>
<evidence type="ECO:0000256" key="1">
    <source>
        <dbReference type="ARBA" id="ARBA00000316"/>
    </source>
</evidence>
<dbReference type="InterPro" id="IPR029066">
    <property type="entry name" value="PLP-binding_barrel"/>
</dbReference>
<dbReference type="EMBL" id="CP003137">
    <property type="protein sequence ID" value="AEV94552.1"/>
    <property type="molecule type" value="Genomic_DNA"/>
</dbReference>
<dbReference type="Gene3D" id="2.40.37.10">
    <property type="entry name" value="Lyase, Ornithine Decarboxylase, Chain A, domain 1"/>
    <property type="match status" value="1"/>
</dbReference>
<protein>
    <recommendedName>
        <fullName evidence="5">Alanine racemase</fullName>
        <ecNumber evidence="5">5.1.1.1</ecNumber>
    </recommendedName>
</protein>
<dbReference type="SUPFAM" id="SSF51419">
    <property type="entry name" value="PLP-binding barrel"/>
    <property type="match status" value="1"/>
</dbReference>
<dbReference type="GO" id="GO:0008784">
    <property type="term" value="F:alanine racemase activity"/>
    <property type="evidence" value="ECO:0007669"/>
    <property type="project" value="UniProtKB-UniRule"/>
</dbReference>
<organism evidence="9 10">
    <name type="scientific">Pediococcus claussenii (strain ATCC BAA-344 / DSM 14800 / JCM 18046 / KCTC 3811 / LMG 21948 / P06)</name>
    <dbReference type="NCBI Taxonomy" id="701521"/>
    <lineage>
        <taxon>Bacteria</taxon>
        <taxon>Bacillati</taxon>
        <taxon>Bacillota</taxon>
        <taxon>Bacilli</taxon>
        <taxon>Lactobacillales</taxon>
        <taxon>Lactobacillaceae</taxon>
        <taxon>Pediococcus</taxon>
    </lineage>
</organism>
<comment type="pathway">
    <text evidence="5">Amino-acid biosynthesis; D-alanine biosynthesis; D-alanine from L-alanine: step 1/1.</text>
</comment>
<dbReference type="RefSeq" id="WP_014214750.1">
    <property type="nucleotide sequence ID" value="NC_016605.1"/>
</dbReference>
<sequence length="376" mass="41724">MVEGIHRSTRIIVDGAAIRHNISEEISRLDNKSELFAVIKANGYGHGIRAVAKLAKQAGATGFCVALLDEALDLREAGFVEPILVLGITPVEHARLAAEKGISLTVGNLEWLQEAAQNYLEDIQLKIHLGLDTGMGRIGFQTPSELTVADKFVNEHQEQFDFEGVFTHFATADEKDETYFKLQVGRFKEFMNALKKRPKYVHVSNTATSLWHAACNGNMIRFGVGIYGMNPSGREITPPYELQPAMSLVSDLSFVKKITAGRSISYGATYTAKNDEWIGTIPIGYADGYERRLTGFHVLVDGNECEIVGRICMDQMMVRLPKEFPVGTTVVLAGRSGNQIITMTDIADYANTINYEITCGFTERIPREYKNMEVTK</sequence>
<gene>
    <name evidence="9" type="primary">alr</name>
    <name evidence="9" type="ordered locus">PECL_229</name>
</gene>
<dbReference type="PANTHER" id="PTHR30511:SF0">
    <property type="entry name" value="ALANINE RACEMASE, CATABOLIC-RELATED"/>
    <property type="match status" value="1"/>
</dbReference>
<dbReference type="SMART" id="SM01005">
    <property type="entry name" value="Ala_racemase_C"/>
    <property type="match status" value="1"/>
</dbReference>
<evidence type="ECO:0000256" key="7">
    <source>
        <dbReference type="PIRSR" id="PIRSR600821-52"/>
    </source>
</evidence>
<evidence type="ECO:0000313" key="9">
    <source>
        <dbReference type="EMBL" id="AEV94552.1"/>
    </source>
</evidence>
<dbReference type="KEGG" id="pce:PECL_229"/>
<dbReference type="PATRIC" id="fig|701521.8.peg.219"/>
<dbReference type="eggNOG" id="COG0787">
    <property type="taxonomic scope" value="Bacteria"/>
</dbReference>
<dbReference type="InterPro" id="IPR000821">
    <property type="entry name" value="Ala_racemase"/>
</dbReference>
<comment type="function">
    <text evidence="5">Catalyzes the interconversion of L-alanine and D-alanine. May also act on other amino acids.</text>
</comment>
<dbReference type="EC" id="5.1.1.1" evidence="5"/>
<accession>G8PAB3</accession>
<reference evidence="9 10" key="1">
    <citation type="journal article" date="2012" name="J. Bacteriol.">
        <title>Complete Genome Sequence of the Beer Spoilage Organism Pediococcus claussenii ATCC BAA-344T.</title>
        <authorList>
            <person name="Pittet V."/>
            <person name="Abegunde T."/>
            <person name="Marfleet T."/>
            <person name="Haakensen M."/>
            <person name="Morrow K."/>
            <person name="Jayaprakash T."/>
            <person name="Schroeder K."/>
            <person name="Trost B."/>
            <person name="Byrns S."/>
            <person name="Bergsveinson J."/>
            <person name="Kusalik A."/>
            <person name="Ziola B."/>
        </authorList>
    </citation>
    <scope>NUCLEOTIDE SEQUENCE [LARGE SCALE GENOMIC DNA]</scope>
    <source>
        <strain evidence="9 10">ATCC BAA-344</strain>
    </source>
</reference>
<dbReference type="GO" id="GO:0009252">
    <property type="term" value="P:peptidoglycan biosynthetic process"/>
    <property type="evidence" value="ECO:0007669"/>
    <property type="project" value="TreeGrafter"/>
</dbReference>
<dbReference type="UniPathway" id="UPA00042">
    <property type="reaction ID" value="UER00497"/>
</dbReference>
<comment type="similarity">
    <text evidence="5">Belongs to the alanine racemase family.</text>
</comment>
<dbReference type="GO" id="GO:0005829">
    <property type="term" value="C:cytosol"/>
    <property type="evidence" value="ECO:0007669"/>
    <property type="project" value="TreeGrafter"/>
</dbReference>
<keyword evidence="10" id="KW-1185">Reference proteome</keyword>
<dbReference type="GO" id="GO:0030632">
    <property type="term" value="P:D-alanine biosynthetic process"/>
    <property type="evidence" value="ECO:0007669"/>
    <property type="project" value="UniProtKB-UniRule"/>
</dbReference>
<comment type="catalytic activity">
    <reaction evidence="1 5">
        <text>L-alanine = D-alanine</text>
        <dbReference type="Rhea" id="RHEA:20249"/>
        <dbReference type="ChEBI" id="CHEBI:57416"/>
        <dbReference type="ChEBI" id="CHEBI:57972"/>
        <dbReference type="EC" id="5.1.1.1"/>
    </reaction>
</comment>
<feature type="domain" description="Alanine racemase C-terminal" evidence="8">
    <location>
        <begin position="245"/>
        <end position="370"/>
    </location>
</feature>
<evidence type="ECO:0000259" key="8">
    <source>
        <dbReference type="SMART" id="SM01005"/>
    </source>
</evidence>
<feature type="modified residue" description="N6-(pyridoxal phosphate)lysine" evidence="5 6">
    <location>
        <position position="40"/>
    </location>
</feature>
<dbReference type="PRINTS" id="PR00992">
    <property type="entry name" value="ALARACEMASE"/>
</dbReference>
<dbReference type="InterPro" id="IPR020622">
    <property type="entry name" value="Ala_racemase_pyridoxalP-BS"/>
</dbReference>
<evidence type="ECO:0000256" key="3">
    <source>
        <dbReference type="ARBA" id="ARBA00022898"/>
    </source>
</evidence>
<dbReference type="STRING" id="701521.PECL_229"/>
<dbReference type="InterPro" id="IPR001608">
    <property type="entry name" value="Ala_racemase_N"/>
</dbReference>
<dbReference type="CDD" id="cd00430">
    <property type="entry name" value="PLPDE_III_AR"/>
    <property type="match status" value="1"/>
</dbReference>
<dbReference type="Pfam" id="PF01168">
    <property type="entry name" value="Ala_racemase_N"/>
    <property type="match status" value="1"/>
</dbReference>
<evidence type="ECO:0000256" key="5">
    <source>
        <dbReference type="HAMAP-Rule" id="MF_01201"/>
    </source>
</evidence>
<keyword evidence="4 5" id="KW-0413">Isomerase</keyword>
<dbReference type="PANTHER" id="PTHR30511">
    <property type="entry name" value="ALANINE RACEMASE"/>
    <property type="match status" value="1"/>
</dbReference>
<dbReference type="Proteomes" id="UP000005444">
    <property type="component" value="Chromosome"/>
</dbReference>
<comment type="cofactor">
    <cofactor evidence="2 5 6">
        <name>pyridoxal 5'-phosphate</name>
        <dbReference type="ChEBI" id="CHEBI:597326"/>
    </cofactor>
</comment>
<evidence type="ECO:0000256" key="4">
    <source>
        <dbReference type="ARBA" id="ARBA00023235"/>
    </source>
</evidence>
<dbReference type="FunFam" id="2.40.37.10:FF:000006">
    <property type="entry name" value="Alanine racemase"/>
    <property type="match status" value="1"/>
</dbReference>